<dbReference type="AlphaFoldDB" id="K9X2S9"/>
<keyword evidence="2" id="KW-1185">Reference proteome</keyword>
<sequence>MIKVTLNKLSEKTICNDCAFYVEVKGSTECIHPDEFEVNCSTVTFCSSFLPAVEVDSPCVTFDIMENIHL</sequence>
<dbReference type="HOGENOM" id="CLU_200482_0_0_3"/>
<protein>
    <submittedName>
        <fullName evidence="1">Uncharacterized protein</fullName>
    </submittedName>
</protein>
<dbReference type="STRING" id="56107.Cylst_4293"/>
<evidence type="ECO:0000313" key="1">
    <source>
        <dbReference type="EMBL" id="AFZ26389.1"/>
    </source>
</evidence>
<gene>
    <name evidence="1" type="ORF">Cylst_4293</name>
</gene>
<evidence type="ECO:0000313" key="2">
    <source>
        <dbReference type="Proteomes" id="UP000010475"/>
    </source>
</evidence>
<dbReference type="EMBL" id="CP003642">
    <property type="protein sequence ID" value="AFZ26389.1"/>
    <property type="molecule type" value="Genomic_DNA"/>
</dbReference>
<dbReference type="KEGG" id="csg:Cylst_4293"/>
<organism evidence="1 2">
    <name type="scientific">Cylindrospermum stagnale PCC 7417</name>
    <dbReference type="NCBI Taxonomy" id="56107"/>
    <lineage>
        <taxon>Bacteria</taxon>
        <taxon>Bacillati</taxon>
        <taxon>Cyanobacteriota</taxon>
        <taxon>Cyanophyceae</taxon>
        <taxon>Nostocales</taxon>
        <taxon>Nostocaceae</taxon>
        <taxon>Cylindrospermum</taxon>
    </lineage>
</organism>
<dbReference type="OrthoDB" id="488502at2"/>
<name>K9X2S9_9NOST</name>
<accession>K9X2S9</accession>
<dbReference type="PATRIC" id="fig|56107.3.peg.4707"/>
<dbReference type="eggNOG" id="ENOG503458P">
    <property type="taxonomic scope" value="Bacteria"/>
</dbReference>
<dbReference type="RefSeq" id="WP_015209631.1">
    <property type="nucleotide sequence ID" value="NC_019757.1"/>
</dbReference>
<reference evidence="1 2" key="1">
    <citation type="submission" date="2012-06" db="EMBL/GenBank/DDBJ databases">
        <title>Finished chromosome of genome of Cylindrospermum stagnale PCC 7417.</title>
        <authorList>
            <consortium name="US DOE Joint Genome Institute"/>
            <person name="Gugger M."/>
            <person name="Coursin T."/>
            <person name="Rippka R."/>
            <person name="Tandeau De Marsac N."/>
            <person name="Huntemann M."/>
            <person name="Wei C.-L."/>
            <person name="Han J."/>
            <person name="Detter J.C."/>
            <person name="Han C."/>
            <person name="Tapia R."/>
            <person name="Chen A."/>
            <person name="Kyrpides N."/>
            <person name="Mavromatis K."/>
            <person name="Markowitz V."/>
            <person name="Szeto E."/>
            <person name="Ivanova N."/>
            <person name="Pagani I."/>
            <person name="Pati A."/>
            <person name="Goodwin L."/>
            <person name="Nordberg H.P."/>
            <person name="Cantor M.N."/>
            <person name="Hua S.X."/>
            <person name="Woyke T."/>
            <person name="Kerfeld C.A."/>
        </authorList>
    </citation>
    <scope>NUCLEOTIDE SEQUENCE [LARGE SCALE GENOMIC DNA]</scope>
    <source>
        <strain evidence="1 2">PCC 7417</strain>
    </source>
</reference>
<proteinExistence type="predicted"/>
<dbReference type="Proteomes" id="UP000010475">
    <property type="component" value="Chromosome"/>
</dbReference>